<gene>
    <name evidence="2" type="ORF">GGX14DRAFT_347455</name>
</gene>
<accession>A0AAD7E450</accession>
<sequence length="182" mass="19671">MALAPSEIKQHAAGKHYIQQLKGDAATVESVQKGMRECSWVHLACHGVQNVSNPTESALLVASGQRLTLSSIISLSIPHADLVFLSACQTATGDKELQEESVHLAAGMLSAGYQSVVATMWSIMDNDAPQVASDFYEHLFKSSPPDSAQSAEALHHAVRKLQEKSGGKKPFMHWVPYIHIGI</sequence>
<evidence type="ECO:0000313" key="3">
    <source>
        <dbReference type="Proteomes" id="UP001219525"/>
    </source>
</evidence>
<feature type="domain" description="CHAT" evidence="1">
    <location>
        <begin position="19"/>
        <end position="181"/>
    </location>
</feature>
<dbReference type="Pfam" id="PF12770">
    <property type="entry name" value="CHAT"/>
    <property type="match status" value="1"/>
</dbReference>
<evidence type="ECO:0000259" key="1">
    <source>
        <dbReference type="Pfam" id="PF12770"/>
    </source>
</evidence>
<name>A0AAD7E450_9AGAR</name>
<organism evidence="2 3">
    <name type="scientific">Mycena pura</name>
    <dbReference type="NCBI Taxonomy" id="153505"/>
    <lineage>
        <taxon>Eukaryota</taxon>
        <taxon>Fungi</taxon>
        <taxon>Dikarya</taxon>
        <taxon>Basidiomycota</taxon>
        <taxon>Agaricomycotina</taxon>
        <taxon>Agaricomycetes</taxon>
        <taxon>Agaricomycetidae</taxon>
        <taxon>Agaricales</taxon>
        <taxon>Marasmiineae</taxon>
        <taxon>Mycenaceae</taxon>
        <taxon>Mycena</taxon>
    </lineage>
</organism>
<proteinExistence type="predicted"/>
<evidence type="ECO:0000313" key="2">
    <source>
        <dbReference type="EMBL" id="KAJ7226682.1"/>
    </source>
</evidence>
<dbReference type="Proteomes" id="UP001219525">
    <property type="component" value="Unassembled WGS sequence"/>
</dbReference>
<dbReference type="AlphaFoldDB" id="A0AAD7E450"/>
<dbReference type="InterPro" id="IPR024983">
    <property type="entry name" value="CHAT_dom"/>
</dbReference>
<dbReference type="EMBL" id="JARJCW010000003">
    <property type="protein sequence ID" value="KAJ7226682.1"/>
    <property type="molecule type" value="Genomic_DNA"/>
</dbReference>
<keyword evidence="3" id="KW-1185">Reference proteome</keyword>
<reference evidence="2" key="1">
    <citation type="submission" date="2023-03" db="EMBL/GenBank/DDBJ databases">
        <title>Massive genome expansion in bonnet fungi (Mycena s.s.) driven by repeated elements and novel gene families across ecological guilds.</title>
        <authorList>
            <consortium name="Lawrence Berkeley National Laboratory"/>
            <person name="Harder C.B."/>
            <person name="Miyauchi S."/>
            <person name="Viragh M."/>
            <person name="Kuo A."/>
            <person name="Thoen E."/>
            <person name="Andreopoulos B."/>
            <person name="Lu D."/>
            <person name="Skrede I."/>
            <person name="Drula E."/>
            <person name="Henrissat B."/>
            <person name="Morin E."/>
            <person name="Kohler A."/>
            <person name="Barry K."/>
            <person name="LaButti K."/>
            <person name="Morin E."/>
            <person name="Salamov A."/>
            <person name="Lipzen A."/>
            <person name="Mereny Z."/>
            <person name="Hegedus B."/>
            <person name="Baldrian P."/>
            <person name="Stursova M."/>
            <person name="Weitz H."/>
            <person name="Taylor A."/>
            <person name="Grigoriev I.V."/>
            <person name="Nagy L.G."/>
            <person name="Martin F."/>
            <person name="Kauserud H."/>
        </authorList>
    </citation>
    <scope>NUCLEOTIDE SEQUENCE</scope>
    <source>
        <strain evidence="2">9144</strain>
    </source>
</reference>
<comment type="caution">
    <text evidence="2">The sequence shown here is derived from an EMBL/GenBank/DDBJ whole genome shotgun (WGS) entry which is preliminary data.</text>
</comment>
<protein>
    <submittedName>
        <fullName evidence="2">CHAT domain-containing protein</fullName>
    </submittedName>
</protein>